<dbReference type="InterPro" id="IPR007410">
    <property type="entry name" value="LpqE-like"/>
</dbReference>
<evidence type="ECO:0000256" key="1">
    <source>
        <dbReference type="SAM" id="SignalP"/>
    </source>
</evidence>
<organism evidence="2 3">
    <name type="scientific">Agromyces fucosus</name>
    <dbReference type="NCBI Taxonomy" id="41985"/>
    <lineage>
        <taxon>Bacteria</taxon>
        <taxon>Bacillati</taxon>
        <taxon>Actinomycetota</taxon>
        <taxon>Actinomycetes</taxon>
        <taxon>Micrococcales</taxon>
        <taxon>Microbacteriaceae</taxon>
        <taxon>Agromyces</taxon>
    </lineage>
</organism>
<protein>
    <submittedName>
        <fullName evidence="2">Copper chaperone PCu(A)C</fullName>
    </submittedName>
</protein>
<proteinExistence type="predicted"/>
<comment type="caution">
    <text evidence="2">The sequence shown here is derived from an EMBL/GenBank/DDBJ whole genome shotgun (WGS) entry which is preliminary data.</text>
</comment>
<accession>A0A4Q2JHI1</accession>
<reference evidence="2 3" key="1">
    <citation type="submission" date="2019-01" db="EMBL/GenBank/DDBJ databases">
        <authorList>
            <person name="Li J."/>
        </authorList>
    </citation>
    <scope>NUCLEOTIDE SEQUENCE [LARGE SCALE GENOMIC DNA]</scope>
    <source>
        <strain evidence="2 3">CCUG 35506</strain>
    </source>
</reference>
<gene>
    <name evidence="2" type="ORF">ESP57_12755</name>
</gene>
<dbReference type="Proteomes" id="UP000292935">
    <property type="component" value="Unassembled WGS sequence"/>
</dbReference>
<dbReference type="PANTHER" id="PTHR36302:SF1">
    <property type="entry name" value="COPPER CHAPERONE PCU(A)C"/>
    <property type="match status" value="1"/>
</dbReference>
<dbReference type="InterPro" id="IPR058248">
    <property type="entry name" value="Lxx211020-like"/>
</dbReference>
<dbReference type="Pfam" id="PF04314">
    <property type="entry name" value="PCuAC"/>
    <property type="match status" value="1"/>
</dbReference>
<dbReference type="PROSITE" id="PS51257">
    <property type="entry name" value="PROKAR_LIPOPROTEIN"/>
    <property type="match status" value="1"/>
</dbReference>
<sequence length="174" mass="17493">MRSTAMTPALGTALAAVLALAGCAGGQPAETPAASAHAEAAASVTVSDAWVKAGDDGMTALFGMLDNGGATSITLSGAETDAADMAELHETVESDGAMTMREKEGGFEIAAGGHLMLEPGANHVMLMGLTGPLRAGDEVTVTLSFSDGSTLDVVAPVKDYQGANEEYDEGHEAH</sequence>
<dbReference type="EMBL" id="SDPO01000003">
    <property type="protein sequence ID" value="RXZ47431.1"/>
    <property type="molecule type" value="Genomic_DNA"/>
</dbReference>
<dbReference type="OrthoDB" id="9796962at2"/>
<dbReference type="SUPFAM" id="SSF110087">
    <property type="entry name" value="DR1885-like metal-binding protein"/>
    <property type="match status" value="1"/>
</dbReference>
<dbReference type="AlphaFoldDB" id="A0A4Q2JHI1"/>
<dbReference type="RefSeq" id="WP_129231853.1">
    <property type="nucleotide sequence ID" value="NZ_SDPO01000003.1"/>
</dbReference>
<dbReference type="Gene3D" id="2.60.40.1890">
    <property type="entry name" value="PCu(A)C copper chaperone"/>
    <property type="match status" value="1"/>
</dbReference>
<keyword evidence="1" id="KW-0732">Signal</keyword>
<dbReference type="InterPro" id="IPR036182">
    <property type="entry name" value="PCuAC_sf"/>
</dbReference>
<keyword evidence="3" id="KW-1185">Reference proteome</keyword>
<dbReference type="PANTHER" id="PTHR36302">
    <property type="entry name" value="BLR7088 PROTEIN"/>
    <property type="match status" value="1"/>
</dbReference>
<evidence type="ECO:0000313" key="3">
    <source>
        <dbReference type="Proteomes" id="UP000292935"/>
    </source>
</evidence>
<name>A0A4Q2JHI1_9MICO</name>
<feature type="chain" id="PRO_5039126919" evidence="1">
    <location>
        <begin position="30"/>
        <end position="174"/>
    </location>
</feature>
<feature type="signal peptide" evidence="1">
    <location>
        <begin position="1"/>
        <end position="29"/>
    </location>
</feature>
<evidence type="ECO:0000313" key="2">
    <source>
        <dbReference type="EMBL" id="RXZ47431.1"/>
    </source>
</evidence>